<evidence type="ECO:0000313" key="2">
    <source>
        <dbReference type="Proteomes" id="UP000887578"/>
    </source>
</evidence>
<dbReference type="WBParaSite" id="PDA_v2.g2415.t1">
    <property type="protein sequence ID" value="PDA_v2.g2415.t1"/>
    <property type="gene ID" value="PDA_v2.g2415"/>
</dbReference>
<feature type="compositionally biased region" description="Basic and acidic residues" evidence="1">
    <location>
        <begin position="377"/>
        <end position="396"/>
    </location>
</feature>
<accession>A0A914PZ58</accession>
<dbReference type="AlphaFoldDB" id="A0A914PZ58"/>
<feature type="compositionally biased region" description="Basic and acidic residues" evidence="1">
    <location>
        <begin position="161"/>
        <end position="190"/>
    </location>
</feature>
<protein>
    <submittedName>
        <fullName evidence="3">Uncharacterized protein</fullName>
    </submittedName>
</protein>
<feature type="compositionally biased region" description="Polar residues" evidence="1">
    <location>
        <begin position="233"/>
        <end position="250"/>
    </location>
</feature>
<reference evidence="3" key="1">
    <citation type="submission" date="2022-11" db="UniProtKB">
        <authorList>
            <consortium name="WormBaseParasite"/>
        </authorList>
    </citation>
    <scope>IDENTIFICATION</scope>
</reference>
<feature type="compositionally biased region" description="Basic and acidic residues" evidence="1">
    <location>
        <begin position="214"/>
        <end position="225"/>
    </location>
</feature>
<feature type="compositionally biased region" description="Basic and acidic residues" evidence="1">
    <location>
        <begin position="254"/>
        <end position="289"/>
    </location>
</feature>
<dbReference type="Proteomes" id="UP000887578">
    <property type="component" value="Unplaced"/>
</dbReference>
<evidence type="ECO:0000256" key="1">
    <source>
        <dbReference type="SAM" id="MobiDB-lite"/>
    </source>
</evidence>
<feature type="region of interest" description="Disordered" evidence="1">
    <location>
        <begin position="377"/>
        <end position="407"/>
    </location>
</feature>
<name>A0A914PZ58_9BILA</name>
<feature type="region of interest" description="Disordered" evidence="1">
    <location>
        <begin position="214"/>
        <end position="289"/>
    </location>
</feature>
<keyword evidence="2" id="KW-1185">Reference proteome</keyword>
<feature type="compositionally biased region" description="Polar residues" evidence="1">
    <location>
        <begin position="398"/>
        <end position="407"/>
    </location>
</feature>
<evidence type="ECO:0000313" key="3">
    <source>
        <dbReference type="WBParaSite" id="PDA_v2.g2415.t1"/>
    </source>
</evidence>
<proteinExistence type="predicted"/>
<sequence>MENKISLIQQLSFKQQESEEIKKPETAHFKANQRLANPNPLPINQIPSDAASRLSMADSNYTTPVESIPTQCINIKIAMEFSNVQQQSIFDKLSFEHVPQLLKVLSEETPTKVEISKSIRSSSHDNAKIANLSFGSSAFESDEISERVMPEPQKSENAGASKDDKDELQGHEKSEAAKEDENVAKVELPKNRKPVTVKYESDLCSNVMKFAKHEMAGISKREKPVPLKRGMNANASNGSGLSDNKSNSNEENTELLKSEKPQLPERRKPAKDERPELPKSEKPERVKRIFGELPKRVMLPKDKKPKFPQLVMGDNKANGIKSILNESCLSEISVDEEGATIVSKKEMPRIPSNGMGLLPIVMKIELPKTENLERLKHVMPEPQKNEKAELQKDENVKIPTQKNFQNN</sequence>
<feature type="region of interest" description="Disordered" evidence="1">
    <location>
        <begin position="141"/>
        <end position="197"/>
    </location>
</feature>
<organism evidence="2 3">
    <name type="scientific">Panagrolaimus davidi</name>
    <dbReference type="NCBI Taxonomy" id="227884"/>
    <lineage>
        <taxon>Eukaryota</taxon>
        <taxon>Metazoa</taxon>
        <taxon>Ecdysozoa</taxon>
        <taxon>Nematoda</taxon>
        <taxon>Chromadorea</taxon>
        <taxon>Rhabditida</taxon>
        <taxon>Tylenchina</taxon>
        <taxon>Panagrolaimomorpha</taxon>
        <taxon>Panagrolaimoidea</taxon>
        <taxon>Panagrolaimidae</taxon>
        <taxon>Panagrolaimus</taxon>
    </lineage>
</organism>